<dbReference type="EMBL" id="CP060139">
    <property type="protein sequence ID" value="QNR24603.1"/>
    <property type="molecule type" value="Genomic_DNA"/>
</dbReference>
<sequence>MGLLSFFKSNKEDLDWDTIRSTEGVYPPNSITILMTETETGKPATGWLDLAYKDYPYKKYCPYNLQFSVEIDDSGSEELDMGTIEDYFKDLLKKECVVHVVARVATDFGMIMDMYIDNPEFAQATLMDLNEKEDKWIEFGCGFKYDPKWKEYRRIASLVG</sequence>
<dbReference type="KEGG" id="chyd:H4K34_01810"/>
<protein>
    <submittedName>
        <fullName evidence="1">DUF695 domain-containing protein</fullName>
    </submittedName>
</protein>
<accession>A0A7H0VFV5</accession>
<evidence type="ECO:0000313" key="2">
    <source>
        <dbReference type="Proteomes" id="UP000516305"/>
    </source>
</evidence>
<dbReference type="AlphaFoldDB" id="A0A7H0VFV5"/>
<dbReference type="Proteomes" id="UP000516305">
    <property type="component" value="Chromosome"/>
</dbReference>
<evidence type="ECO:0000313" key="1">
    <source>
        <dbReference type="EMBL" id="QNR24603.1"/>
    </source>
</evidence>
<organism evidence="1 2">
    <name type="scientific">Croceimicrobium hydrocarbonivorans</name>
    <dbReference type="NCBI Taxonomy" id="2761580"/>
    <lineage>
        <taxon>Bacteria</taxon>
        <taxon>Pseudomonadati</taxon>
        <taxon>Bacteroidota</taxon>
        <taxon>Flavobacteriia</taxon>
        <taxon>Flavobacteriales</taxon>
        <taxon>Owenweeksiaceae</taxon>
        <taxon>Croceimicrobium</taxon>
    </lineage>
</organism>
<dbReference type="RefSeq" id="WP_210759130.1">
    <property type="nucleotide sequence ID" value="NZ_CP060139.1"/>
</dbReference>
<proteinExistence type="predicted"/>
<keyword evidence="2" id="KW-1185">Reference proteome</keyword>
<reference evidence="1 2" key="1">
    <citation type="submission" date="2020-08" db="EMBL/GenBank/DDBJ databases">
        <title>Croceimicrobium hydrocarbonivorans gen. nov., sp. nov., a novel marine bacterium isolated from a bacterial consortium that degrades polyethylene terephthalate.</title>
        <authorList>
            <person name="Liu R."/>
        </authorList>
    </citation>
    <scope>NUCLEOTIDE SEQUENCE [LARGE SCALE GENOMIC DNA]</scope>
    <source>
        <strain evidence="1 2">A20-9</strain>
    </source>
</reference>
<gene>
    <name evidence="1" type="ORF">H4K34_01810</name>
</gene>
<name>A0A7H0VFV5_9FLAO</name>